<evidence type="ECO:0000259" key="6">
    <source>
        <dbReference type="Pfam" id="PF02465"/>
    </source>
</evidence>
<comment type="function">
    <text evidence="5">Required for morphogenesis and for the elongation of the flagellar filament by facilitating polymerization of the flagellin monomers at the tip of growing filament. Forms a capping structure, which prevents flagellin subunits (transported through the central channel of the flagellum) from leaking out without polymerization at the distal end.</text>
</comment>
<keyword evidence="5" id="KW-0964">Secreted</keyword>
<dbReference type="STRING" id="1246626.BleG1_3044"/>
<protein>
    <recommendedName>
        <fullName evidence="5">Flagellar hook-associated protein 2</fullName>
        <shortName evidence="5">HAP2</shortName>
    </recommendedName>
    <alternativeName>
        <fullName evidence="5">Flagellar cap protein</fullName>
    </alternativeName>
</protein>
<dbReference type="RefSeq" id="WP_038482668.1">
    <property type="nucleotide sequence ID" value="NZ_CP003923.1"/>
</dbReference>
<reference evidence="8 9" key="1">
    <citation type="journal article" date="2014" name="Gene">
        <title>A comparative genomic analysis of the alkalitolerant soil bacterium Bacillus lehensis G1.</title>
        <authorList>
            <person name="Noor Y.M."/>
            <person name="Samsulrizal N.H."/>
            <person name="Jema'on N.A."/>
            <person name="Low K.O."/>
            <person name="Ramli A.N."/>
            <person name="Alias N.I."/>
            <person name="Damis S.I."/>
            <person name="Fuzi S.F."/>
            <person name="Isa M.N."/>
            <person name="Murad A.M."/>
            <person name="Raih M.F."/>
            <person name="Bakar F.D."/>
            <person name="Najimudin N."/>
            <person name="Mahadi N.M."/>
            <person name="Illias R.M."/>
        </authorList>
    </citation>
    <scope>NUCLEOTIDE SEQUENCE [LARGE SCALE GENOMIC DNA]</scope>
    <source>
        <strain evidence="8 9">G1</strain>
    </source>
</reference>
<dbReference type="Pfam" id="PF02465">
    <property type="entry name" value="FliD_N"/>
    <property type="match status" value="1"/>
</dbReference>
<dbReference type="HOGENOM" id="CLU_015182_0_2_9"/>
<dbReference type="PANTHER" id="PTHR30288:SF0">
    <property type="entry name" value="FLAGELLAR HOOK-ASSOCIATED PROTEIN 2"/>
    <property type="match status" value="1"/>
</dbReference>
<evidence type="ECO:0000256" key="5">
    <source>
        <dbReference type="RuleBase" id="RU362066"/>
    </source>
</evidence>
<dbReference type="OrthoDB" id="9776025at2"/>
<dbReference type="Pfam" id="PF07195">
    <property type="entry name" value="FliD_C"/>
    <property type="match status" value="1"/>
</dbReference>
<dbReference type="KEGG" id="ble:BleG1_3044"/>
<keyword evidence="4 5" id="KW-0975">Bacterial flagellum</keyword>
<dbReference type="Proteomes" id="UP000027142">
    <property type="component" value="Chromosome"/>
</dbReference>
<dbReference type="GO" id="GO:0009424">
    <property type="term" value="C:bacterial-type flagellum hook"/>
    <property type="evidence" value="ECO:0007669"/>
    <property type="project" value="UniProtKB-UniRule"/>
</dbReference>
<evidence type="ECO:0000256" key="4">
    <source>
        <dbReference type="ARBA" id="ARBA00023143"/>
    </source>
</evidence>
<evidence type="ECO:0000313" key="8">
    <source>
        <dbReference type="EMBL" id="AIC95608.1"/>
    </source>
</evidence>
<keyword evidence="3" id="KW-0175">Coiled coil</keyword>
<keyword evidence="8" id="KW-0282">Flagellum</keyword>
<gene>
    <name evidence="8" type="ORF">BleG1_3044</name>
</gene>
<accession>A0A060M4Z3</accession>
<feature type="domain" description="Flagellar hook-associated protein 2 C-terminal" evidence="7">
    <location>
        <begin position="318"/>
        <end position="575"/>
    </location>
</feature>
<evidence type="ECO:0000256" key="1">
    <source>
        <dbReference type="ARBA" id="ARBA00009764"/>
    </source>
</evidence>
<organism evidence="8 9">
    <name type="scientific">Shouchella lehensis G1</name>
    <dbReference type="NCBI Taxonomy" id="1246626"/>
    <lineage>
        <taxon>Bacteria</taxon>
        <taxon>Bacillati</taxon>
        <taxon>Bacillota</taxon>
        <taxon>Bacilli</taxon>
        <taxon>Bacillales</taxon>
        <taxon>Bacillaceae</taxon>
        <taxon>Shouchella</taxon>
    </lineage>
</organism>
<comment type="subunit">
    <text evidence="2 5">Homopentamer.</text>
</comment>
<keyword evidence="9" id="KW-1185">Reference proteome</keyword>
<sequence>MRLSGLSSGLDIDQMMKDLMKAERMPVNKLEKKKTELGWKMDQYREMNLKLRALHTSMFDSIMRASSMQRRSVVSSNESIISATASSNVGNTSFTINEVKQLATATTAIGSTISKTNGQSDSVTSRTLLKDIATNEMEWVVGKRTREAVQVDENHSIKLKEPLAEGVKHILIQGQAYEIVSDQAGELARNQVAMDDAGRLTFHEDVTLSSQVQVEYIAGVEDEEKAQRFTFNSLSLMTNESGDYQTTSFYFSENDSIQSVVTAMNQSKANVTAFFDEHQKTFVLTNKSTGTFNREEKEFTFEGSLFTSTFGLNEVKNGQNAQFTINGLETERRENTFSVSGMTITLKDTTNQAITLAASTDVDSIYKTITSFVNEYNELIDFMNGKVNERYYRDYDPLTDEERDGLSEAEAKRWDERAQSGLLRNDSLVQTSLNQLRSSLYKPILTGGAFTHLSQIGITTTRDYADGGKLEIDEDKLRKAIETDPEAIFTLFNGNQETEGLAQSMRRDLQRSMSSIARRAGGSEGFHELHQFTIGQQTRTIDQQLSNFERRLEQKEARYWRQFTAMERAMQMANQQSESLFNLLYN</sequence>
<dbReference type="GO" id="GO:0071973">
    <property type="term" value="P:bacterial-type flagellum-dependent cell motility"/>
    <property type="evidence" value="ECO:0007669"/>
    <property type="project" value="TreeGrafter"/>
</dbReference>
<dbReference type="PANTHER" id="PTHR30288">
    <property type="entry name" value="FLAGELLAR CAP/ASSEMBLY PROTEIN FLID"/>
    <property type="match status" value="1"/>
</dbReference>
<evidence type="ECO:0000256" key="2">
    <source>
        <dbReference type="ARBA" id="ARBA00011255"/>
    </source>
</evidence>
<feature type="domain" description="Flagellar hook-associated protein 2 N-terminal" evidence="6">
    <location>
        <begin position="8"/>
        <end position="105"/>
    </location>
</feature>
<dbReference type="GO" id="GO:0005576">
    <property type="term" value="C:extracellular region"/>
    <property type="evidence" value="ECO:0007669"/>
    <property type="project" value="UniProtKB-SubCell"/>
</dbReference>
<dbReference type="AlphaFoldDB" id="A0A060M4Z3"/>
<comment type="subcellular location">
    <subcellularLocation>
        <location evidence="5">Secreted</location>
    </subcellularLocation>
    <subcellularLocation>
        <location evidence="5">Bacterial flagellum</location>
    </subcellularLocation>
</comment>
<dbReference type="PATRIC" id="fig|1246626.3.peg.3036"/>
<dbReference type="eggNOG" id="COG1345">
    <property type="taxonomic scope" value="Bacteria"/>
</dbReference>
<keyword evidence="8" id="KW-0969">Cilium</keyword>
<evidence type="ECO:0000313" key="9">
    <source>
        <dbReference type="Proteomes" id="UP000027142"/>
    </source>
</evidence>
<dbReference type="InterPro" id="IPR040026">
    <property type="entry name" value="FliD"/>
</dbReference>
<evidence type="ECO:0000259" key="7">
    <source>
        <dbReference type="Pfam" id="PF07195"/>
    </source>
</evidence>
<evidence type="ECO:0000256" key="3">
    <source>
        <dbReference type="ARBA" id="ARBA00023054"/>
    </source>
</evidence>
<proteinExistence type="inferred from homology"/>
<dbReference type="EMBL" id="CP003923">
    <property type="protein sequence ID" value="AIC95608.1"/>
    <property type="molecule type" value="Genomic_DNA"/>
</dbReference>
<name>A0A060M4Z3_9BACI</name>
<dbReference type="GO" id="GO:0009421">
    <property type="term" value="C:bacterial-type flagellum filament cap"/>
    <property type="evidence" value="ECO:0007669"/>
    <property type="project" value="InterPro"/>
</dbReference>
<dbReference type="InterPro" id="IPR010809">
    <property type="entry name" value="FliD_C"/>
</dbReference>
<keyword evidence="8" id="KW-0966">Cell projection</keyword>
<dbReference type="InterPro" id="IPR003481">
    <property type="entry name" value="FliD_N"/>
</dbReference>
<dbReference type="GO" id="GO:0007155">
    <property type="term" value="P:cell adhesion"/>
    <property type="evidence" value="ECO:0007669"/>
    <property type="project" value="InterPro"/>
</dbReference>
<comment type="similarity">
    <text evidence="1 5">Belongs to the FliD family.</text>
</comment>